<dbReference type="PIRSF" id="PIRSF033367">
    <property type="entry name" value="UCP033367_VanZ"/>
    <property type="match status" value="1"/>
</dbReference>
<feature type="transmembrane region" description="Helical" evidence="1">
    <location>
        <begin position="35"/>
        <end position="54"/>
    </location>
</feature>
<accession>A0A178Y8V1</accession>
<feature type="transmembrane region" description="Helical" evidence="1">
    <location>
        <begin position="61"/>
        <end position="81"/>
    </location>
</feature>
<protein>
    <recommendedName>
        <fullName evidence="4">VanZ-like domain-containing protein</fullName>
    </recommendedName>
</protein>
<sequence>MNVRLAASVLAWLLLGVIAYSTLSPLSMRPHIGSWVQVERFGAFGLLGLLFAIAHPRRAGSALAVVLAAAVGLELMQMFSADRHARLIDLSVKMAGAGCGAGAGWLFTRCWPRIRIAGAPVNENANYRG</sequence>
<evidence type="ECO:0008006" key="4">
    <source>
        <dbReference type="Google" id="ProtNLM"/>
    </source>
</evidence>
<dbReference type="InterPro" id="IPR017015">
    <property type="entry name" value="UCP033367_VanZ"/>
</dbReference>
<dbReference type="RefSeq" id="WP_066875763.1">
    <property type="nucleotide sequence ID" value="NZ_LNQB01000076.1"/>
</dbReference>
<proteinExistence type="predicted"/>
<evidence type="ECO:0000313" key="3">
    <source>
        <dbReference type="Proteomes" id="UP000078507"/>
    </source>
</evidence>
<dbReference type="OrthoDB" id="7908547at2"/>
<evidence type="ECO:0000313" key="2">
    <source>
        <dbReference type="EMBL" id="OAP43847.1"/>
    </source>
</evidence>
<keyword evidence="1" id="KW-0812">Transmembrane</keyword>
<feature type="transmembrane region" description="Helical" evidence="1">
    <location>
        <begin position="87"/>
        <end position="107"/>
    </location>
</feature>
<evidence type="ECO:0000256" key="1">
    <source>
        <dbReference type="SAM" id="Phobius"/>
    </source>
</evidence>
<gene>
    <name evidence="2" type="ORF">ATB98_08160</name>
</gene>
<keyword evidence="1" id="KW-1133">Transmembrane helix</keyword>
<comment type="caution">
    <text evidence="2">The sequence shown here is derived from an EMBL/GenBank/DDBJ whole genome shotgun (WGS) entry which is preliminary data.</text>
</comment>
<keyword evidence="3" id="KW-1185">Reference proteome</keyword>
<dbReference type="AlphaFoldDB" id="A0A178Y8V1"/>
<dbReference type="Proteomes" id="UP000078507">
    <property type="component" value="Unassembled WGS sequence"/>
</dbReference>
<reference evidence="2 3" key="1">
    <citation type="submission" date="2015-11" db="EMBL/GenBank/DDBJ databases">
        <title>Ensifer anhuiense sp. nov., an effective nitrogen fixation bacterium with Glycine soja.</title>
        <authorList>
            <person name="Yan H."/>
            <person name="Chen W."/>
        </authorList>
    </citation>
    <scope>NUCLEOTIDE SEQUENCE [LARGE SCALE GENOMIC DNA]</scope>
    <source>
        <strain evidence="2 3">LMG 7837</strain>
    </source>
</reference>
<name>A0A178Y8V1_SINSA</name>
<dbReference type="STRING" id="36856.ATB98_08160"/>
<keyword evidence="1" id="KW-0472">Membrane</keyword>
<dbReference type="EMBL" id="LNQB01000076">
    <property type="protein sequence ID" value="OAP43847.1"/>
    <property type="molecule type" value="Genomic_DNA"/>
</dbReference>
<organism evidence="2 3">
    <name type="scientific">Sinorhizobium saheli</name>
    <dbReference type="NCBI Taxonomy" id="36856"/>
    <lineage>
        <taxon>Bacteria</taxon>
        <taxon>Pseudomonadati</taxon>
        <taxon>Pseudomonadota</taxon>
        <taxon>Alphaproteobacteria</taxon>
        <taxon>Hyphomicrobiales</taxon>
        <taxon>Rhizobiaceae</taxon>
        <taxon>Sinorhizobium/Ensifer group</taxon>
        <taxon>Sinorhizobium</taxon>
    </lineage>
</organism>